<dbReference type="InterPro" id="IPR007438">
    <property type="entry name" value="DUF488"/>
</dbReference>
<reference evidence="1 3" key="2">
    <citation type="submission" date="2020-08" db="EMBL/GenBank/DDBJ databases">
        <title>Genomic Encyclopedia of Type Strains, Phase III (KMG-III): the genomes of soil and plant-associated and newly described type strains.</title>
        <authorList>
            <person name="Whitman W."/>
        </authorList>
    </citation>
    <scope>NUCLEOTIDE SEQUENCE [LARGE SCALE GENOMIC DNA]</scope>
    <source>
        <strain evidence="1 3">CECT 8088</strain>
    </source>
</reference>
<dbReference type="RefSeq" id="WP_176622481.1">
    <property type="nucleotide sequence ID" value="NZ_JABXXQ010000052.1"/>
</dbReference>
<dbReference type="InterPro" id="IPR014519">
    <property type="entry name" value="UCP024492"/>
</dbReference>
<dbReference type="AlphaFoldDB" id="A0A850NMI2"/>
<protein>
    <submittedName>
        <fullName evidence="2">DUF488 domain-containing protein</fullName>
    </submittedName>
</protein>
<evidence type="ECO:0000313" key="4">
    <source>
        <dbReference type="Proteomes" id="UP000565205"/>
    </source>
</evidence>
<proteinExistence type="predicted"/>
<dbReference type="EMBL" id="JACHXV010000003">
    <property type="protein sequence ID" value="MBB3173057.1"/>
    <property type="molecule type" value="Genomic_DNA"/>
</dbReference>
<dbReference type="Proteomes" id="UP000557688">
    <property type="component" value="Unassembled WGS sequence"/>
</dbReference>
<dbReference type="EMBL" id="JABXXQ010000052">
    <property type="protein sequence ID" value="NVN29629.1"/>
    <property type="molecule type" value="Genomic_DNA"/>
</dbReference>
<sequence>MSEIFTIGYEGATQPNVLDAVEAAGVGLVIDVRAIAASRRAGFSKTVLSSSLAERGIGYAHLRSLGTPKPGRDAARRGDIAELHRIFDAHMHTPEAADGLERAIALAGGDRPVCLLCFEHTPEGCHRLPVAERIAARTGQTISHLAPARPLG</sequence>
<keyword evidence="3" id="KW-1185">Reference proteome</keyword>
<evidence type="ECO:0000313" key="2">
    <source>
        <dbReference type="EMBL" id="NVN29629.1"/>
    </source>
</evidence>
<evidence type="ECO:0000313" key="3">
    <source>
        <dbReference type="Proteomes" id="UP000557688"/>
    </source>
</evidence>
<organism evidence="2 4">
    <name type="scientific">Endobacter medicaginis</name>
    <dbReference type="NCBI Taxonomy" id="1181271"/>
    <lineage>
        <taxon>Bacteria</taxon>
        <taxon>Pseudomonadati</taxon>
        <taxon>Pseudomonadota</taxon>
        <taxon>Alphaproteobacteria</taxon>
        <taxon>Acetobacterales</taxon>
        <taxon>Acetobacteraceae</taxon>
        <taxon>Endobacter</taxon>
    </lineage>
</organism>
<dbReference type="PIRSF" id="PIRSF024492">
    <property type="entry name" value="UCP024492"/>
    <property type="match status" value="1"/>
</dbReference>
<gene>
    <name evidence="1" type="ORF">FHR90_000875</name>
    <name evidence="2" type="ORF">HUK83_04665</name>
</gene>
<evidence type="ECO:0000313" key="1">
    <source>
        <dbReference type="EMBL" id="MBB3173057.1"/>
    </source>
</evidence>
<dbReference type="PANTHER" id="PTHR39337">
    <property type="entry name" value="BLR5642 PROTEIN"/>
    <property type="match status" value="1"/>
</dbReference>
<dbReference type="Pfam" id="PF04343">
    <property type="entry name" value="DUF488"/>
    <property type="match status" value="1"/>
</dbReference>
<reference evidence="2 4" key="1">
    <citation type="submission" date="2020-06" db="EMBL/GenBank/DDBJ databases">
        <title>Description of novel acetic acid bacteria.</title>
        <authorList>
            <person name="Sombolestani A."/>
        </authorList>
    </citation>
    <scope>NUCLEOTIDE SEQUENCE [LARGE SCALE GENOMIC DNA]</scope>
    <source>
        <strain evidence="2 4">LMG 26838</strain>
    </source>
</reference>
<comment type="caution">
    <text evidence="2">The sequence shown here is derived from an EMBL/GenBank/DDBJ whole genome shotgun (WGS) entry which is preliminary data.</text>
</comment>
<name>A0A850NMI2_9PROT</name>
<dbReference type="Proteomes" id="UP000565205">
    <property type="component" value="Unassembled WGS sequence"/>
</dbReference>
<dbReference type="PANTHER" id="PTHR39337:SF1">
    <property type="entry name" value="BLR5642 PROTEIN"/>
    <property type="match status" value="1"/>
</dbReference>
<accession>A0A850NMI2</accession>